<comment type="subcellular location">
    <subcellularLocation>
        <location evidence="1 9">Cell membrane</location>
        <topology evidence="1 9">Multi-pass membrane protein</topology>
    </subcellularLocation>
</comment>
<dbReference type="PANTHER" id="PTHR32243">
    <property type="entry name" value="MALTOSE TRANSPORT SYSTEM PERMEASE-RELATED"/>
    <property type="match status" value="1"/>
</dbReference>
<sequence>MNASVIANTSLPDAAAEQQKTAVRKRRKKISPVEVVKLVFTYIFLTLLAVIVLLPIVYIVTMSLNAERSLYIDTVFPTQYTFDAFVRLFTTTPYVSWYGNTLIVGAMTAVGELIFVLPTSYALSRLRFKGRKNYLLVFLVLQMFPGTMSMVAYYVLLNMLGLIDTYIGLVIIFSCTAIPGSTFMMKGFLDTIPRSLEEAAMLDGATRMQCVTHIIVPLAMPMVGLIALFGFSAPFGDYMLTSILITDPSKYTLAVGTYLSIFSQSTTDYAMFAAAALLSALPMAVIYMVLQKTIINGLSGATK</sequence>
<accession>A0A9D2GZE4</accession>
<protein>
    <submittedName>
        <fullName evidence="11">Sugar ABC transporter permease</fullName>
    </submittedName>
</protein>
<feature type="transmembrane region" description="Helical" evidence="9">
    <location>
        <begin position="210"/>
        <end position="231"/>
    </location>
</feature>
<evidence type="ECO:0000256" key="5">
    <source>
        <dbReference type="ARBA" id="ARBA00022597"/>
    </source>
</evidence>
<evidence type="ECO:0000256" key="9">
    <source>
        <dbReference type="RuleBase" id="RU363032"/>
    </source>
</evidence>
<organism evidence="11 12">
    <name type="scientific">Candidatus Gallimonas gallistercoris</name>
    <dbReference type="NCBI Taxonomy" id="2838602"/>
    <lineage>
        <taxon>Bacteria</taxon>
        <taxon>Bacillati</taxon>
        <taxon>Bacillota</taxon>
        <taxon>Clostridia</taxon>
        <taxon>Candidatus Gallimonas</taxon>
    </lineage>
</organism>
<reference evidence="11" key="2">
    <citation type="submission" date="2021-04" db="EMBL/GenBank/DDBJ databases">
        <authorList>
            <person name="Gilroy R."/>
        </authorList>
    </citation>
    <scope>NUCLEOTIDE SEQUENCE</scope>
    <source>
        <strain evidence="11">CHK156-179</strain>
    </source>
</reference>
<dbReference type="CDD" id="cd06261">
    <property type="entry name" value="TM_PBP2"/>
    <property type="match status" value="1"/>
</dbReference>
<dbReference type="Proteomes" id="UP000824221">
    <property type="component" value="Unassembled WGS sequence"/>
</dbReference>
<keyword evidence="8 9" id="KW-0472">Membrane</keyword>
<dbReference type="PROSITE" id="PS50928">
    <property type="entry name" value="ABC_TM1"/>
    <property type="match status" value="1"/>
</dbReference>
<feature type="transmembrane region" description="Helical" evidence="9">
    <location>
        <begin position="166"/>
        <end position="189"/>
    </location>
</feature>
<name>A0A9D2GZE4_9FIRM</name>
<reference evidence="11" key="1">
    <citation type="journal article" date="2021" name="PeerJ">
        <title>Extensive microbial diversity within the chicken gut microbiome revealed by metagenomics and culture.</title>
        <authorList>
            <person name="Gilroy R."/>
            <person name="Ravi A."/>
            <person name="Getino M."/>
            <person name="Pursley I."/>
            <person name="Horton D.L."/>
            <person name="Alikhan N.F."/>
            <person name="Baker D."/>
            <person name="Gharbi K."/>
            <person name="Hall N."/>
            <person name="Watson M."/>
            <person name="Adriaenssens E.M."/>
            <person name="Foster-Nyarko E."/>
            <person name="Jarju S."/>
            <person name="Secka A."/>
            <person name="Antonio M."/>
            <person name="Oren A."/>
            <person name="Chaudhuri R.R."/>
            <person name="La Ragione R."/>
            <person name="Hildebrand F."/>
            <person name="Pallen M.J."/>
        </authorList>
    </citation>
    <scope>NUCLEOTIDE SEQUENCE</scope>
    <source>
        <strain evidence="11">CHK156-179</strain>
    </source>
</reference>
<evidence type="ECO:0000313" key="12">
    <source>
        <dbReference type="Proteomes" id="UP000824221"/>
    </source>
</evidence>
<feature type="domain" description="ABC transmembrane type-1" evidence="10">
    <location>
        <begin position="98"/>
        <end position="290"/>
    </location>
</feature>
<dbReference type="EMBL" id="DXAJ01000005">
    <property type="protein sequence ID" value="HJA01798.1"/>
    <property type="molecule type" value="Genomic_DNA"/>
</dbReference>
<feature type="transmembrane region" description="Helical" evidence="9">
    <location>
        <begin position="97"/>
        <end position="123"/>
    </location>
</feature>
<dbReference type="PANTHER" id="PTHR32243:SF50">
    <property type="entry name" value="MALTOSE_MALTODEXTRIN TRANSPORT SYSTEM PERMEASE PROTEIN MALG"/>
    <property type="match status" value="1"/>
</dbReference>
<evidence type="ECO:0000313" key="11">
    <source>
        <dbReference type="EMBL" id="HJA01798.1"/>
    </source>
</evidence>
<comment type="similarity">
    <text evidence="2">Belongs to the binding-protein-dependent transport system permease family. MalFG subfamily.</text>
</comment>
<dbReference type="GO" id="GO:0015423">
    <property type="term" value="F:ABC-type maltose transporter activity"/>
    <property type="evidence" value="ECO:0007669"/>
    <property type="project" value="TreeGrafter"/>
</dbReference>
<dbReference type="GO" id="GO:0042956">
    <property type="term" value="P:maltodextrin transmembrane transport"/>
    <property type="evidence" value="ECO:0007669"/>
    <property type="project" value="TreeGrafter"/>
</dbReference>
<dbReference type="SUPFAM" id="SSF161098">
    <property type="entry name" value="MetI-like"/>
    <property type="match status" value="1"/>
</dbReference>
<evidence type="ECO:0000256" key="3">
    <source>
        <dbReference type="ARBA" id="ARBA00022448"/>
    </source>
</evidence>
<dbReference type="AlphaFoldDB" id="A0A9D2GZE4"/>
<keyword evidence="3 9" id="KW-0813">Transport</keyword>
<evidence type="ECO:0000256" key="2">
    <source>
        <dbReference type="ARBA" id="ARBA00009047"/>
    </source>
</evidence>
<proteinExistence type="inferred from homology"/>
<evidence type="ECO:0000259" key="10">
    <source>
        <dbReference type="PROSITE" id="PS50928"/>
    </source>
</evidence>
<dbReference type="Pfam" id="PF00528">
    <property type="entry name" value="BPD_transp_1"/>
    <property type="match status" value="1"/>
</dbReference>
<feature type="transmembrane region" description="Helical" evidence="9">
    <location>
        <begin position="135"/>
        <end position="154"/>
    </location>
</feature>
<feature type="transmembrane region" description="Helical" evidence="9">
    <location>
        <begin position="269"/>
        <end position="290"/>
    </location>
</feature>
<evidence type="ECO:0000256" key="1">
    <source>
        <dbReference type="ARBA" id="ARBA00004651"/>
    </source>
</evidence>
<keyword evidence="4" id="KW-1003">Cell membrane</keyword>
<gene>
    <name evidence="11" type="ORF">H9797_00255</name>
</gene>
<dbReference type="InterPro" id="IPR050901">
    <property type="entry name" value="BP-dep_ABC_trans_perm"/>
</dbReference>
<dbReference type="Gene3D" id="1.10.3720.10">
    <property type="entry name" value="MetI-like"/>
    <property type="match status" value="1"/>
</dbReference>
<dbReference type="InterPro" id="IPR000515">
    <property type="entry name" value="MetI-like"/>
</dbReference>
<evidence type="ECO:0000256" key="8">
    <source>
        <dbReference type="ARBA" id="ARBA00023136"/>
    </source>
</evidence>
<evidence type="ECO:0000256" key="7">
    <source>
        <dbReference type="ARBA" id="ARBA00022989"/>
    </source>
</evidence>
<dbReference type="InterPro" id="IPR035906">
    <property type="entry name" value="MetI-like_sf"/>
</dbReference>
<feature type="transmembrane region" description="Helical" evidence="9">
    <location>
        <begin position="35"/>
        <end position="60"/>
    </location>
</feature>
<evidence type="ECO:0000256" key="6">
    <source>
        <dbReference type="ARBA" id="ARBA00022692"/>
    </source>
</evidence>
<keyword evidence="5" id="KW-0762">Sugar transport</keyword>
<keyword evidence="7 9" id="KW-1133">Transmembrane helix</keyword>
<dbReference type="GO" id="GO:0005886">
    <property type="term" value="C:plasma membrane"/>
    <property type="evidence" value="ECO:0007669"/>
    <property type="project" value="UniProtKB-SubCell"/>
</dbReference>
<keyword evidence="6 9" id="KW-0812">Transmembrane</keyword>
<comment type="caution">
    <text evidence="11">The sequence shown here is derived from an EMBL/GenBank/DDBJ whole genome shotgun (WGS) entry which is preliminary data.</text>
</comment>
<evidence type="ECO:0000256" key="4">
    <source>
        <dbReference type="ARBA" id="ARBA00022475"/>
    </source>
</evidence>